<protein>
    <recommendedName>
        <fullName evidence="4">Secreted protein</fullName>
    </recommendedName>
</protein>
<keyword evidence="3" id="KW-1185">Reference proteome</keyword>
<proteinExistence type="predicted"/>
<gene>
    <name evidence="2" type="ORF">B0H15DRAFT_846058</name>
</gene>
<reference evidence="2" key="1">
    <citation type="submission" date="2023-03" db="EMBL/GenBank/DDBJ databases">
        <title>Massive genome expansion in bonnet fungi (Mycena s.s.) driven by repeated elements and novel gene families across ecological guilds.</title>
        <authorList>
            <consortium name="Lawrence Berkeley National Laboratory"/>
            <person name="Harder C.B."/>
            <person name="Miyauchi S."/>
            <person name="Viragh M."/>
            <person name="Kuo A."/>
            <person name="Thoen E."/>
            <person name="Andreopoulos B."/>
            <person name="Lu D."/>
            <person name="Skrede I."/>
            <person name="Drula E."/>
            <person name="Henrissat B."/>
            <person name="Morin E."/>
            <person name="Kohler A."/>
            <person name="Barry K."/>
            <person name="LaButti K."/>
            <person name="Morin E."/>
            <person name="Salamov A."/>
            <person name="Lipzen A."/>
            <person name="Mereny Z."/>
            <person name="Hegedus B."/>
            <person name="Baldrian P."/>
            <person name="Stursova M."/>
            <person name="Weitz H."/>
            <person name="Taylor A."/>
            <person name="Grigoriev I.V."/>
            <person name="Nagy L.G."/>
            <person name="Martin F."/>
            <person name="Kauserud H."/>
        </authorList>
    </citation>
    <scope>NUCLEOTIDE SEQUENCE</scope>
    <source>
        <strain evidence="2">CBHHK173m</strain>
    </source>
</reference>
<dbReference type="Proteomes" id="UP001222325">
    <property type="component" value="Unassembled WGS sequence"/>
</dbReference>
<evidence type="ECO:0000313" key="3">
    <source>
        <dbReference type="Proteomes" id="UP001222325"/>
    </source>
</evidence>
<evidence type="ECO:0008006" key="4">
    <source>
        <dbReference type="Google" id="ProtNLM"/>
    </source>
</evidence>
<accession>A0AAD6XPS9</accession>
<dbReference type="EMBL" id="JARJCN010000033">
    <property type="protein sequence ID" value="KAJ7085712.1"/>
    <property type="molecule type" value="Genomic_DNA"/>
</dbReference>
<keyword evidence="1" id="KW-0732">Signal</keyword>
<comment type="caution">
    <text evidence="2">The sequence shown here is derived from an EMBL/GenBank/DDBJ whole genome shotgun (WGS) entry which is preliminary data.</text>
</comment>
<sequence length="83" mass="9218">MVIWRCFVVVVRSALRLFSAPTVTPTPTRPHTPTRTLWPRLITPARRHSFLPPSFTNSPLQHATRVHAHMARTAPSPGSPSSA</sequence>
<feature type="signal peptide" evidence="1">
    <location>
        <begin position="1"/>
        <end position="19"/>
    </location>
</feature>
<dbReference type="AlphaFoldDB" id="A0AAD6XPS9"/>
<evidence type="ECO:0000313" key="2">
    <source>
        <dbReference type="EMBL" id="KAJ7085712.1"/>
    </source>
</evidence>
<organism evidence="2 3">
    <name type="scientific">Mycena belliarum</name>
    <dbReference type="NCBI Taxonomy" id="1033014"/>
    <lineage>
        <taxon>Eukaryota</taxon>
        <taxon>Fungi</taxon>
        <taxon>Dikarya</taxon>
        <taxon>Basidiomycota</taxon>
        <taxon>Agaricomycotina</taxon>
        <taxon>Agaricomycetes</taxon>
        <taxon>Agaricomycetidae</taxon>
        <taxon>Agaricales</taxon>
        <taxon>Marasmiineae</taxon>
        <taxon>Mycenaceae</taxon>
        <taxon>Mycena</taxon>
    </lineage>
</organism>
<feature type="chain" id="PRO_5042060163" description="Secreted protein" evidence="1">
    <location>
        <begin position="20"/>
        <end position="83"/>
    </location>
</feature>
<name>A0AAD6XPS9_9AGAR</name>
<evidence type="ECO:0000256" key="1">
    <source>
        <dbReference type="SAM" id="SignalP"/>
    </source>
</evidence>